<evidence type="ECO:0008006" key="3">
    <source>
        <dbReference type="Google" id="ProtNLM"/>
    </source>
</evidence>
<evidence type="ECO:0000313" key="2">
    <source>
        <dbReference type="Proteomes" id="UP000034508"/>
    </source>
</evidence>
<sequence length="54" mass="6045">MNKKVTKKLYCYVDESGQDADAIAGLVRYAEQGNKKSKSITQKAAQKNIINRLN</sequence>
<name>A0A0G0FFK4_9BACT</name>
<dbReference type="Proteomes" id="UP000034508">
    <property type="component" value="Unassembled WGS sequence"/>
</dbReference>
<gene>
    <name evidence="1" type="ORF">US31_C0014G0014</name>
</gene>
<comment type="caution">
    <text evidence="1">The sequence shown here is derived from an EMBL/GenBank/DDBJ whole genome shotgun (WGS) entry which is preliminary data.</text>
</comment>
<accession>A0A0G0FFK4</accession>
<protein>
    <recommendedName>
        <fullName evidence="3">DUF3800 domain-containing protein</fullName>
    </recommendedName>
</protein>
<evidence type="ECO:0000313" key="1">
    <source>
        <dbReference type="EMBL" id="KKQ17878.1"/>
    </source>
</evidence>
<proteinExistence type="predicted"/>
<dbReference type="EMBL" id="LBSM01000014">
    <property type="protein sequence ID" value="KKQ17878.1"/>
    <property type="molecule type" value="Genomic_DNA"/>
</dbReference>
<organism evidence="1 2">
    <name type="scientific">Berkelbacteria bacterium GW2011_GWA1_36_9</name>
    <dbReference type="NCBI Taxonomy" id="1618331"/>
    <lineage>
        <taxon>Bacteria</taxon>
        <taxon>Candidatus Berkelbacteria</taxon>
    </lineage>
</organism>
<dbReference type="AlphaFoldDB" id="A0A0G0FFK4"/>
<reference evidence="1 2" key="1">
    <citation type="journal article" date="2015" name="Nature">
        <title>rRNA introns, odd ribosomes, and small enigmatic genomes across a large radiation of phyla.</title>
        <authorList>
            <person name="Brown C.T."/>
            <person name="Hug L.A."/>
            <person name="Thomas B.C."/>
            <person name="Sharon I."/>
            <person name="Castelle C.J."/>
            <person name="Singh A."/>
            <person name="Wilkins M.J."/>
            <person name="Williams K.H."/>
            <person name="Banfield J.F."/>
        </authorList>
    </citation>
    <scope>NUCLEOTIDE SEQUENCE [LARGE SCALE GENOMIC DNA]</scope>
</reference>